<evidence type="ECO:0000256" key="1">
    <source>
        <dbReference type="ARBA" id="ARBA00022527"/>
    </source>
</evidence>
<accession>A0A6J7HEF3</accession>
<evidence type="ECO:0000259" key="7">
    <source>
        <dbReference type="PROSITE" id="PS50011"/>
    </source>
</evidence>
<dbReference type="Pfam" id="PF00069">
    <property type="entry name" value="Pkinase"/>
    <property type="match status" value="1"/>
</dbReference>
<evidence type="ECO:0000256" key="6">
    <source>
        <dbReference type="SAM" id="Phobius"/>
    </source>
</evidence>
<dbReference type="PANTHER" id="PTHR43289">
    <property type="entry name" value="MITOGEN-ACTIVATED PROTEIN KINASE KINASE KINASE 20-RELATED"/>
    <property type="match status" value="1"/>
</dbReference>
<evidence type="ECO:0000256" key="2">
    <source>
        <dbReference type="ARBA" id="ARBA00022679"/>
    </source>
</evidence>
<feature type="domain" description="Protein kinase" evidence="7">
    <location>
        <begin position="13"/>
        <end position="273"/>
    </location>
</feature>
<keyword evidence="1" id="KW-0723">Serine/threonine-protein kinase</keyword>
<dbReference type="PANTHER" id="PTHR43289:SF34">
    <property type="entry name" value="SERINE_THREONINE-PROTEIN KINASE YBDM-RELATED"/>
    <property type="match status" value="1"/>
</dbReference>
<dbReference type="SUPFAM" id="SSF56112">
    <property type="entry name" value="Protein kinase-like (PK-like)"/>
    <property type="match status" value="1"/>
</dbReference>
<keyword evidence="4" id="KW-0418">Kinase</keyword>
<evidence type="ECO:0000313" key="8">
    <source>
        <dbReference type="EMBL" id="CAB4915333.1"/>
    </source>
</evidence>
<evidence type="ECO:0000256" key="3">
    <source>
        <dbReference type="ARBA" id="ARBA00022741"/>
    </source>
</evidence>
<sequence>MTIDVGTLLADRYRLEAQIGSGGMSTVYRAFDTVLERTVAIKLMHRNLAEHSEQLERFGREARAVARLNHPHIVQVIDAGEDEDTPFIVFEHVKGETLKERVQRAGRLPVTEAVAYAIEIARALGAAHERNIVHRDVKPQNVLINEEGVAKVTDFGIARTLEEHGLTADGRVLGTTDYVSPEQAMGHDVDGQSDIYSLGIVLYEMLVGDIPFHGENQIAVAMKHVREELPDVQRLRPSIGTALAAVVDRATAKALDVRYTSTDELVADLEDVLTIEAGRRGETTGEATAVFRSLPQAQRSRANLRLGRRTVVGVALLAVVAALVVVGFLATGDNTRRGTGQAPRTPVAQGEQAIKLAQDAASDYDPPPGDQKEHPEETFRVLDADPNSSWDTEGYSGGTFGAKQGVGIYLDVGAGDRTVAATKLDLTTSTPGWGATVLAAADGSGPPATRDDPGWVEVGTLDTATEGDDVVPLSTGGKRYRYYLLWITKLPPATTGRAKVSISAMNLQRAATR</sequence>
<dbReference type="FunFam" id="1.10.510.10:FF:000021">
    <property type="entry name" value="Serine/threonine protein kinase"/>
    <property type="match status" value="1"/>
</dbReference>
<dbReference type="InterPro" id="IPR017441">
    <property type="entry name" value="Protein_kinase_ATP_BS"/>
</dbReference>
<gene>
    <name evidence="8" type="ORF">UFOPK3564_01526</name>
</gene>
<proteinExistence type="predicted"/>
<name>A0A6J7HEF3_9ZZZZ</name>
<keyword evidence="6" id="KW-0472">Membrane</keyword>
<feature type="transmembrane region" description="Helical" evidence="6">
    <location>
        <begin position="310"/>
        <end position="330"/>
    </location>
</feature>
<reference evidence="8" key="1">
    <citation type="submission" date="2020-05" db="EMBL/GenBank/DDBJ databases">
        <authorList>
            <person name="Chiriac C."/>
            <person name="Salcher M."/>
            <person name="Ghai R."/>
            <person name="Kavagutti S V."/>
        </authorList>
    </citation>
    <scope>NUCLEOTIDE SEQUENCE</scope>
</reference>
<organism evidence="8">
    <name type="scientific">freshwater metagenome</name>
    <dbReference type="NCBI Taxonomy" id="449393"/>
    <lineage>
        <taxon>unclassified sequences</taxon>
        <taxon>metagenomes</taxon>
        <taxon>ecological metagenomes</taxon>
    </lineage>
</organism>
<dbReference type="SMART" id="SM00220">
    <property type="entry name" value="S_TKc"/>
    <property type="match status" value="1"/>
</dbReference>
<dbReference type="PROSITE" id="PS50011">
    <property type="entry name" value="PROTEIN_KINASE_DOM"/>
    <property type="match status" value="1"/>
</dbReference>
<dbReference type="Gene3D" id="3.30.200.20">
    <property type="entry name" value="Phosphorylase Kinase, domain 1"/>
    <property type="match status" value="1"/>
</dbReference>
<dbReference type="CDD" id="cd14014">
    <property type="entry name" value="STKc_PknB_like"/>
    <property type="match status" value="1"/>
</dbReference>
<keyword evidence="3" id="KW-0547">Nucleotide-binding</keyword>
<dbReference type="EMBL" id="CAFBMK010000078">
    <property type="protein sequence ID" value="CAB4915333.1"/>
    <property type="molecule type" value="Genomic_DNA"/>
</dbReference>
<dbReference type="GO" id="GO:0005524">
    <property type="term" value="F:ATP binding"/>
    <property type="evidence" value="ECO:0007669"/>
    <property type="project" value="UniProtKB-KW"/>
</dbReference>
<dbReference type="PROSITE" id="PS00108">
    <property type="entry name" value="PROTEIN_KINASE_ST"/>
    <property type="match status" value="1"/>
</dbReference>
<dbReference type="FunFam" id="3.30.200.20:FF:000035">
    <property type="entry name" value="Serine/threonine protein kinase Stk1"/>
    <property type="match status" value="1"/>
</dbReference>
<keyword evidence="6" id="KW-1133">Transmembrane helix</keyword>
<evidence type="ECO:0000256" key="4">
    <source>
        <dbReference type="ARBA" id="ARBA00022777"/>
    </source>
</evidence>
<dbReference type="PROSITE" id="PS00107">
    <property type="entry name" value="PROTEIN_KINASE_ATP"/>
    <property type="match status" value="1"/>
</dbReference>
<keyword evidence="2" id="KW-0808">Transferase</keyword>
<dbReference type="InterPro" id="IPR011009">
    <property type="entry name" value="Kinase-like_dom_sf"/>
</dbReference>
<dbReference type="AlphaFoldDB" id="A0A6J7HEF3"/>
<protein>
    <submittedName>
        <fullName evidence="8">Unannotated protein</fullName>
    </submittedName>
</protein>
<keyword evidence="5" id="KW-0067">ATP-binding</keyword>
<dbReference type="Gene3D" id="1.10.510.10">
    <property type="entry name" value="Transferase(Phosphotransferase) domain 1"/>
    <property type="match status" value="1"/>
</dbReference>
<keyword evidence="6" id="KW-0812">Transmembrane</keyword>
<evidence type="ECO:0000256" key="5">
    <source>
        <dbReference type="ARBA" id="ARBA00022840"/>
    </source>
</evidence>
<dbReference type="InterPro" id="IPR008271">
    <property type="entry name" value="Ser/Thr_kinase_AS"/>
</dbReference>
<dbReference type="GO" id="GO:0004674">
    <property type="term" value="F:protein serine/threonine kinase activity"/>
    <property type="evidence" value="ECO:0007669"/>
    <property type="project" value="UniProtKB-KW"/>
</dbReference>
<dbReference type="InterPro" id="IPR000719">
    <property type="entry name" value="Prot_kinase_dom"/>
</dbReference>